<reference evidence="1" key="1">
    <citation type="submission" date="2020-11" db="EMBL/GenBank/DDBJ databases">
        <authorList>
            <person name="Tran Van P."/>
        </authorList>
    </citation>
    <scope>NUCLEOTIDE SEQUENCE</scope>
</reference>
<protein>
    <submittedName>
        <fullName evidence="1">Uncharacterized protein</fullName>
    </submittedName>
</protein>
<sequence>MAIGYPKALVCSQIDRAQNSRPTTSTGTNNIIPLVTTYHPGLHKLNNLLKTGFPILQSFTTTQLVSKEPPKIRAHSPDGSPVIGMVRRHGVGLLGVDLGQRRWGLGPLILGQDLVVQLQQ</sequence>
<name>A0A7R9HP74_9NEOP</name>
<gene>
    <name evidence="1" type="ORF">TMSB3V08_LOCUS6867</name>
</gene>
<dbReference type="AlphaFoldDB" id="A0A7R9HP74"/>
<accession>A0A7R9HP74</accession>
<evidence type="ECO:0000313" key="1">
    <source>
        <dbReference type="EMBL" id="CAD7430099.1"/>
    </source>
</evidence>
<organism evidence="1">
    <name type="scientific">Timema monikensis</name>
    <dbReference type="NCBI Taxonomy" id="170555"/>
    <lineage>
        <taxon>Eukaryota</taxon>
        <taxon>Metazoa</taxon>
        <taxon>Ecdysozoa</taxon>
        <taxon>Arthropoda</taxon>
        <taxon>Hexapoda</taxon>
        <taxon>Insecta</taxon>
        <taxon>Pterygota</taxon>
        <taxon>Neoptera</taxon>
        <taxon>Polyneoptera</taxon>
        <taxon>Phasmatodea</taxon>
        <taxon>Timematodea</taxon>
        <taxon>Timematoidea</taxon>
        <taxon>Timematidae</taxon>
        <taxon>Timema</taxon>
    </lineage>
</organism>
<dbReference type="EMBL" id="OB794335">
    <property type="protein sequence ID" value="CAD7430099.1"/>
    <property type="molecule type" value="Genomic_DNA"/>
</dbReference>
<proteinExistence type="predicted"/>